<dbReference type="NCBIfam" id="TIGR00005">
    <property type="entry name" value="rluA_subfam"/>
    <property type="match status" value="1"/>
</dbReference>
<name>A0ABW4B5X2_9LACO</name>
<dbReference type="SUPFAM" id="SSF55120">
    <property type="entry name" value="Pseudouridine synthase"/>
    <property type="match status" value="1"/>
</dbReference>
<keyword evidence="3 5" id="KW-0413">Isomerase</keyword>
<dbReference type="InterPro" id="IPR006225">
    <property type="entry name" value="PsdUridine_synth_RluC/D"/>
</dbReference>
<accession>A0ABW4B5X2</accession>
<dbReference type="GO" id="GO:0016853">
    <property type="term" value="F:isomerase activity"/>
    <property type="evidence" value="ECO:0007669"/>
    <property type="project" value="UniProtKB-KW"/>
</dbReference>
<dbReference type="PANTHER" id="PTHR21600">
    <property type="entry name" value="MITOCHONDRIAL RNA PSEUDOURIDINE SYNTHASE"/>
    <property type="match status" value="1"/>
</dbReference>
<dbReference type="Proteomes" id="UP001597249">
    <property type="component" value="Unassembled WGS sequence"/>
</dbReference>
<evidence type="ECO:0000313" key="5">
    <source>
        <dbReference type="EMBL" id="MFD1392271.1"/>
    </source>
</evidence>
<proteinExistence type="inferred from homology"/>
<keyword evidence="6" id="KW-1185">Reference proteome</keyword>
<dbReference type="InterPro" id="IPR006145">
    <property type="entry name" value="PsdUridine_synth_RsuA/RluA"/>
</dbReference>
<dbReference type="CDD" id="cd02869">
    <property type="entry name" value="PseudoU_synth_RluA_like"/>
    <property type="match status" value="1"/>
</dbReference>
<evidence type="ECO:0000256" key="1">
    <source>
        <dbReference type="ARBA" id="ARBA00000073"/>
    </source>
</evidence>
<dbReference type="InterPro" id="IPR050188">
    <property type="entry name" value="RluA_PseudoU_synthase"/>
</dbReference>
<dbReference type="PROSITE" id="PS01129">
    <property type="entry name" value="PSI_RLU"/>
    <property type="match status" value="1"/>
</dbReference>
<evidence type="ECO:0000259" key="4">
    <source>
        <dbReference type="Pfam" id="PF00849"/>
    </source>
</evidence>
<dbReference type="PANTHER" id="PTHR21600:SF35">
    <property type="entry name" value="PSEUDOURIDINE SYNTHASE"/>
    <property type="match status" value="1"/>
</dbReference>
<comment type="similarity">
    <text evidence="2 3">Belongs to the pseudouridine synthase RluA family.</text>
</comment>
<evidence type="ECO:0000256" key="3">
    <source>
        <dbReference type="RuleBase" id="RU362028"/>
    </source>
</evidence>
<comment type="caution">
    <text evidence="5">The sequence shown here is derived from an EMBL/GenBank/DDBJ whole genome shotgun (WGS) entry which is preliminary data.</text>
</comment>
<dbReference type="RefSeq" id="WP_125584829.1">
    <property type="nucleotide sequence ID" value="NZ_JBHTMO010000002.1"/>
</dbReference>
<dbReference type="EC" id="5.4.99.-" evidence="3"/>
<dbReference type="InterPro" id="IPR006224">
    <property type="entry name" value="PsdUridine_synth_RluA-like_CS"/>
</dbReference>
<dbReference type="Pfam" id="PF00849">
    <property type="entry name" value="PseudoU_synth_2"/>
    <property type="match status" value="1"/>
</dbReference>
<dbReference type="Gene3D" id="3.30.2350.10">
    <property type="entry name" value="Pseudouridine synthase"/>
    <property type="match status" value="1"/>
</dbReference>
<reference evidence="6" key="1">
    <citation type="journal article" date="2019" name="Int. J. Syst. Evol. Microbiol.">
        <title>The Global Catalogue of Microorganisms (GCM) 10K type strain sequencing project: providing services to taxonomists for standard genome sequencing and annotation.</title>
        <authorList>
            <consortium name="The Broad Institute Genomics Platform"/>
            <consortium name="The Broad Institute Genome Sequencing Center for Infectious Disease"/>
            <person name="Wu L."/>
            <person name="Ma J."/>
        </authorList>
    </citation>
    <scope>NUCLEOTIDE SEQUENCE [LARGE SCALE GENOMIC DNA]</scope>
    <source>
        <strain evidence="6">CCM 8911</strain>
    </source>
</reference>
<protein>
    <recommendedName>
        <fullName evidence="3">Pseudouridine synthase</fullName>
        <ecNumber evidence="3">5.4.99.-</ecNumber>
    </recommendedName>
</protein>
<organism evidence="5 6">
    <name type="scientific">Lacticaseibacillus jixianensis</name>
    <dbReference type="NCBI Taxonomy" id="2486012"/>
    <lineage>
        <taxon>Bacteria</taxon>
        <taxon>Bacillati</taxon>
        <taxon>Bacillota</taxon>
        <taxon>Bacilli</taxon>
        <taxon>Lactobacillales</taxon>
        <taxon>Lactobacillaceae</taxon>
        <taxon>Lacticaseibacillus</taxon>
    </lineage>
</organism>
<evidence type="ECO:0000313" key="6">
    <source>
        <dbReference type="Proteomes" id="UP001597249"/>
    </source>
</evidence>
<dbReference type="InterPro" id="IPR020103">
    <property type="entry name" value="PsdUridine_synth_cat_dom_sf"/>
</dbReference>
<sequence length="298" mass="33055">MRFKWTYQGPRVTLQTFLQRQGFSLAQLKQLKFHGGFVFVNKKQRNTAFTLRPGDVVFLQTAPEVPADSVVPFPAKLTIAYEDEYLLVVDKPAGVPSIPDVGKSPDTMANRVKAYLIKTHAESTAIHVVTRLDRDTSGLMLFAKSGLIHSMLDAQLHTDDLQKEYRALVAGGRALPAHGWLILPIGRSGGFYMKRAVVLGGKRSVTEFETLRQNHRGALVAVQLHTGRTHQIRVHFAAIGHPLYGDDMYGGPAGIARQALHCARLHFWHPVLKKPIDLTAALPKDMLSLEDELGLAQK</sequence>
<dbReference type="EMBL" id="JBHTMO010000002">
    <property type="protein sequence ID" value="MFD1392271.1"/>
    <property type="molecule type" value="Genomic_DNA"/>
</dbReference>
<feature type="domain" description="Pseudouridine synthase RsuA/RluA-like" evidence="4">
    <location>
        <begin position="85"/>
        <end position="238"/>
    </location>
</feature>
<gene>
    <name evidence="5" type="ORF">ACFQ3L_01525</name>
</gene>
<evidence type="ECO:0000256" key="2">
    <source>
        <dbReference type="ARBA" id="ARBA00010876"/>
    </source>
</evidence>
<comment type="catalytic activity">
    <reaction evidence="1 3">
        <text>a uridine in RNA = a pseudouridine in RNA</text>
        <dbReference type="Rhea" id="RHEA:48348"/>
        <dbReference type="Rhea" id="RHEA-COMP:12068"/>
        <dbReference type="Rhea" id="RHEA-COMP:12069"/>
        <dbReference type="ChEBI" id="CHEBI:65314"/>
        <dbReference type="ChEBI" id="CHEBI:65315"/>
    </reaction>
</comment>
<comment type="function">
    <text evidence="3">Responsible for synthesis of pseudouridine from uracil.</text>
</comment>